<name>A0A1H3Z5Z4_9EURY</name>
<dbReference type="EMBL" id="FNQT01000003">
    <property type="protein sequence ID" value="SEA19179.1"/>
    <property type="molecule type" value="Genomic_DNA"/>
</dbReference>
<keyword evidence="1" id="KW-1133">Transmembrane helix</keyword>
<keyword evidence="1" id="KW-0472">Membrane</keyword>
<keyword evidence="1" id="KW-0812">Transmembrane</keyword>
<protein>
    <submittedName>
        <fullName evidence="2">Uncharacterized protein</fullName>
    </submittedName>
</protein>
<organism evidence="2 3">
    <name type="scientific">Haloplanus vescus</name>
    <dbReference type="NCBI Taxonomy" id="555874"/>
    <lineage>
        <taxon>Archaea</taxon>
        <taxon>Methanobacteriati</taxon>
        <taxon>Methanobacteriota</taxon>
        <taxon>Stenosarchaea group</taxon>
        <taxon>Halobacteria</taxon>
        <taxon>Halobacteriales</taxon>
        <taxon>Haloferacaceae</taxon>
        <taxon>Haloplanus</taxon>
    </lineage>
</organism>
<dbReference type="Proteomes" id="UP000236755">
    <property type="component" value="Unassembled WGS sequence"/>
</dbReference>
<evidence type="ECO:0000313" key="2">
    <source>
        <dbReference type="EMBL" id="SEA19179.1"/>
    </source>
</evidence>
<feature type="transmembrane region" description="Helical" evidence="1">
    <location>
        <begin position="43"/>
        <end position="64"/>
    </location>
</feature>
<evidence type="ECO:0000256" key="1">
    <source>
        <dbReference type="SAM" id="Phobius"/>
    </source>
</evidence>
<reference evidence="2 3" key="1">
    <citation type="submission" date="2016-10" db="EMBL/GenBank/DDBJ databases">
        <authorList>
            <person name="de Groot N.N."/>
        </authorList>
    </citation>
    <scope>NUCLEOTIDE SEQUENCE [LARGE SCALE GENOMIC DNA]</scope>
    <source>
        <strain evidence="2 3">CGMCC 1.8712</strain>
    </source>
</reference>
<proteinExistence type="predicted"/>
<keyword evidence="3" id="KW-1185">Reference proteome</keyword>
<sequence length="106" mass="11126">MRLRNRDGTAVDAVPFFVVAAMAALVCFSVGPIYALAVGLEGPAVFGLPGVACLAAVGVAYHRLVYTARPEIRGEIPPEQRIRGLFYAAIVGTAVLGALSLPFLVR</sequence>
<accession>A0A1H3Z5Z4</accession>
<gene>
    <name evidence="2" type="ORF">SAMN04488065_2181</name>
</gene>
<dbReference type="RefSeq" id="WP_092634847.1">
    <property type="nucleotide sequence ID" value="NZ_FNQT01000003.1"/>
</dbReference>
<dbReference type="OrthoDB" id="187492at2157"/>
<feature type="transmembrane region" description="Helical" evidence="1">
    <location>
        <begin position="12"/>
        <end position="37"/>
    </location>
</feature>
<evidence type="ECO:0000313" key="3">
    <source>
        <dbReference type="Proteomes" id="UP000236755"/>
    </source>
</evidence>
<feature type="transmembrane region" description="Helical" evidence="1">
    <location>
        <begin position="85"/>
        <end position="105"/>
    </location>
</feature>
<dbReference type="STRING" id="555874.SAMN04488065_2181"/>
<dbReference type="AlphaFoldDB" id="A0A1H3Z5Z4"/>